<feature type="region of interest" description="Disordered" evidence="2">
    <location>
        <begin position="1"/>
        <end position="245"/>
    </location>
</feature>
<name>A0ABR3FSA5_9AGAR</name>
<feature type="compositionally biased region" description="Polar residues" evidence="2">
    <location>
        <begin position="365"/>
        <end position="397"/>
    </location>
</feature>
<feature type="compositionally biased region" description="Polar residues" evidence="2">
    <location>
        <begin position="22"/>
        <end position="53"/>
    </location>
</feature>
<evidence type="ECO:0000256" key="2">
    <source>
        <dbReference type="SAM" id="MobiDB-lite"/>
    </source>
</evidence>
<feature type="compositionally biased region" description="Low complexity" evidence="2">
    <location>
        <begin position="442"/>
        <end position="455"/>
    </location>
</feature>
<dbReference type="Gene3D" id="3.40.50.1240">
    <property type="entry name" value="Phosphoglycerate mutase-like"/>
    <property type="match status" value="1"/>
</dbReference>
<feature type="compositionally biased region" description="Basic and acidic residues" evidence="2">
    <location>
        <begin position="474"/>
        <end position="484"/>
    </location>
</feature>
<dbReference type="CDD" id="cd07061">
    <property type="entry name" value="HP_HAP_like"/>
    <property type="match status" value="1"/>
</dbReference>
<gene>
    <name evidence="3" type="ORF">V5O48_003819</name>
</gene>
<dbReference type="EMBL" id="JBAHYK010000115">
    <property type="protein sequence ID" value="KAL0578188.1"/>
    <property type="molecule type" value="Genomic_DNA"/>
</dbReference>
<evidence type="ECO:0000313" key="3">
    <source>
        <dbReference type="EMBL" id="KAL0578188.1"/>
    </source>
</evidence>
<feature type="compositionally biased region" description="Polar residues" evidence="2">
    <location>
        <begin position="65"/>
        <end position="77"/>
    </location>
</feature>
<keyword evidence="4" id="KW-1185">Reference proteome</keyword>
<feature type="compositionally biased region" description="Polar residues" evidence="2">
    <location>
        <begin position="125"/>
        <end position="156"/>
    </location>
</feature>
<feature type="compositionally biased region" description="Basic and acidic residues" evidence="2">
    <location>
        <begin position="561"/>
        <end position="572"/>
    </location>
</feature>
<proteinExistence type="inferred from homology"/>
<evidence type="ECO:0008006" key="5">
    <source>
        <dbReference type="Google" id="ProtNLM"/>
    </source>
</evidence>
<feature type="compositionally biased region" description="Polar residues" evidence="2">
    <location>
        <begin position="421"/>
        <end position="434"/>
    </location>
</feature>
<dbReference type="Pfam" id="PF00328">
    <property type="entry name" value="His_Phos_2"/>
    <property type="match status" value="1"/>
</dbReference>
<organism evidence="3 4">
    <name type="scientific">Marasmius crinis-equi</name>
    <dbReference type="NCBI Taxonomy" id="585013"/>
    <lineage>
        <taxon>Eukaryota</taxon>
        <taxon>Fungi</taxon>
        <taxon>Dikarya</taxon>
        <taxon>Basidiomycota</taxon>
        <taxon>Agaricomycotina</taxon>
        <taxon>Agaricomycetes</taxon>
        <taxon>Agaricomycetidae</taxon>
        <taxon>Agaricales</taxon>
        <taxon>Marasmiineae</taxon>
        <taxon>Marasmiaceae</taxon>
        <taxon>Marasmius</taxon>
    </lineage>
</organism>
<accession>A0ABR3FSA5</accession>
<feature type="compositionally biased region" description="Acidic residues" evidence="2">
    <location>
        <begin position="338"/>
        <end position="350"/>
    </location>
</feature>
<sequence>MGSSEEYHHVNDTRYREAQYAAGSSYSTNQSYQNGATSRPAQQSRTSSEQNVHSRAHGGGPSQAKIPTSRSRTQSQPYRPEFTNGRLNNPKINGATPSSDTYSESISPASRSLSPPNHIKPSRIPQPTTRTRTASLSSNNYAPPPNGSTSPYSSPRTPDLKQASASDLWKVQEDPLDASSKSSISVQISKQRSGLLNEQPPFHRGTNPSDESLEEGPPRVSTDSQERPFEHWYRGDVSRNGGVGELRVGKRQEMLDIANYGHSLDPNKPVVRNAITDAIDNRRRRKRADSVGQPIERTSFYMDEEQAKKIGMVSDENPPTDVEEDDGAGYDSYYEYEHGEEEDENDETMDVDMSTASAPLPNSLDLRSTTPTPNYSRYQNSNSNTRIPAPSATSYQRGMSEPPSMPPSTASISTPPTSRSKQQAQLRSTSTSPSGRPGKRAVSPGVASTPSSSSAKKTRMNASKATQAKLAAQRKKEMEEEQARRKTSATYPDPGDEMDMAHAIPTWTQPVPKQGNWDDVVLPTVARKRGLADQYEHADGSPRVKQENSHPEPAPGTFGFDHSKYRPPRVGDEEIPMDEFGRPREDEIPENDSPAKPYGNDEFNTSLSQLQQQQQRRYRPEPPPSPVPFSQYHADQPAVPFQRTPAKAEEGRTQQEQQQQQQQQQELEEKEAGCCNVLSLLLSRVASSPTHFPPSSSNLNNLSFVINGTGAPGIFNSSNTPNEIYGIYNWCNMPHVRKREYKTPLKEFQLEYVEVIQRHHERTPYASNTFFKEDVSWDCTHAGQIHGGRGPSGASADLVQVQWNTFNDQSNPWTNSVGPGFVGSNCQFPAITPQGLEDSRTHGHDLREVYAPLLGLKSSFDPSQATIRVTNNVITSQVAAGLVKGLFPDTPLTSPAQVLIQTSGIDSLEPTYKCSPADDIRSAYTGSNANWTAHLTDASSLYDKLDKVSGIERDDSAGWHTSFDHYYDNLSAKLCHDKSLPCSTNDTSICVTQDEANTVFRLGNYEYSYYFRDAVNSTAYTALHFGAWFGELEARLQAQMDGSSKVKYYHNIGHDGSMASLLGFLQVDKMVWPGMGSEVAFELYKKQDGKYFVRVLWGGQPMNTSTPMGTLDMIPVETLLSCQYLHFVLGIRESEKLTFHNVTDIDSMIGSTSELFAACNT</sequence>
<feature type="compositionally biased region" description="Low complexity" evidence="2">
    <location>
        <begin position="407"/>
        <end position="420"/>
    </location>
</feature>
<protein>
    <recommendedName>
        <fullName evidence="5">Histidine acid phosphatase</fullName>
    </recommendedName>
</protein>
<feature type="compositionally biased region" description="Polar residues" evidence="2">
    <location>
        <begin position="85"/>
        <end position="115"/>
    </location>
</feature>
<feature type="region of interest" description="Disordered" evidence="2">
    <location>
        <begin position="283"/>
        <end position="500"/>
    </location>
</feature>
<dbReference type="InterPro" id="IPR029033">
    <property type="entry name" value="His_PPase_superfam"/>
</dbReference>
<comment type="similarity">
    <text evidence="1">Belongs to the histidine acid phosphatase family.</text>
</comment>
<evidence type="ECO:0000256" key="1">
    <source>
        <dbReference type="ARBA" id="ARBA00005375"/>
    </source>
</evidence>
<dbReference type="InterPro" id="IPR050645">
    <property type="entry name" value="Histidine_acid_phosphatase"/>
</dbReference>
<dbReference type="SUPFAM" id="SSF53254">
    <property type="entry name" value="Phosphoglycerate mutase-like"/>
    <property type="match status" value="1"/>
</dbReference>
<reference evidence="3 4" key="1">
    <citation type="submission" date="2024-02" db="EMBL/GenBank/DDBJ databases">
        <title>A draft genome for the cacao thread blight pathogen Marasmius crinis-equi.</title>
        <authorList>
            <person name="Cohen S.P."/>
            <person name="Baruah I.K."/>
            <person name="Amoako-Attah I."/>
            <person name="Bukari Y."/>
            <person name="Meinhardt L.W."/>
            <person name="Bailey B.A."/>
        </authorList>
    </citation>
    <scope>NUCLEOTIDE SEQUENCE [LARGE SCALE GENOMIC DNA]</scope>
    <source>
        <strain evidence="3 4">GH-76</strain>
    </source>
</reference>
<evidence type="ECO:0000313" key="4">
    <source>
        <dbReference type="Proteomes" id="UP001465976"/>
    </source>
</evidence>
<feature type="region of interest" description="Disordered" evidence="2">
    <location>
        <begin position="531"/>
        <end position="667"/>
    </location>
</feature>
<feature type="compositionally biased region" description="Basic and acidic residues" evidence="2">
    <location>
        <begin position="1"/>
        <end position="17"/>
    </location>
</feature>
<dbReference type="PANTHER" id="PTHR11567:SF195">
    <property type="entry name" value="ACID PHOSPHATASE, PUTATIVE (AFU_ORTHOLOGUE AFUA_3G14570)-RELATED"/>
    <property type="match status" value="1"/>
</dbReference>
<feature type="compositionally biased region" description="Basic and acidic residues" evidence="2">
    <location>
        <begin position="531"/>
        <end position="550"/>
    </location>
</feature>
<dbReference type="Proteomes" id="UP001465976">
    <property type="component" value="Unassembled WGS sequence"/>
</dbReference>
<dbReference type="InterPro" id="IPR000560">
    <property type="entry name" value="His_Pase_clade-2"/>
</dbReference>
<feature type="compositionally biased region" description="Low complexity" evidence="2">
    <location>
        <begin position="179"/>
        <end position="193"/>
    </location>
</feature>
<feature type="compositionally biased region" description="Basic and acidic residues" evidence="2">
    <location>
        <begin position="224"/>
        <end position="237"/>
    </location>
</feature>
<feature type="compositionally biased region" description="Low complexity" evidence="2">
    <location>
        <begin position="654"/>
        <end position="665"/>
    </location>
</feature>
<dbReference type="PANTHER" id="PTHR11567">
    <property type="entry name" value="ACID PHOSPHATASE-RELATED"/>
    <property type="match status" value="1"/>
</dbReference>
<comment type="caution">
    <text evidence="3">The sequence shown here is derived from an EMBL/GenBank/DDBJ whole genome shotgun (WGS) entry which is preliminary data.</text>
</comment>